<proteinExistence type="predicted"/>
<feature type="transmembrane region" description="Helical" evidence="1">
    <location>
        <begin position="32"/>
        <end position="54"/>
    </location>
</feature>
<dbReference type="STRING" id="623281.SAMN05421747_10983"/>
<dbReference type="OrthoDB" id="666360at2"/>
<evidence type="ECO:0000256" key="1">
    <source>
        <dbReference type="SAM" id="Phobius"/>
    </source>
</evidence>
<accession>A0A1I1IIA3</accession>
<dbReference type="AlphaFoldDB" id="A0A1I1IIA3"/>
<evidence type="ECO:0000313" key="3">
    <source>
        <dbReference type="Proteomes" id="UP000199577"/>
    </source>
</evidence>
<dbReference type="RefSeq" id="WP_090973654.1">
    <property type="nucleotide sequence ID" value="NZ_FOLL01000009.1"/>
</dbReference>
<keyword evidence="3" id="KW-1185">Reference proteome</keyword>
<sequence length="165" mass="19208">MQARDTIERVDHSLELEEKLDHQIKGWKVQRICGVLLLILIVFTALGLFGSGILSEREVKKNNMVVQYERFLRYENETTIGWLVRGQDRINFLIPQQYLNKFKVEKIVPDNYETILADGYIGYTFKVSTGETAIRFYLTPKKAGTMVDVWKVNGQSFEIAHFIYP</sequence>
<organism evidence="2 3">
    <name type="scientific">Parapedobacter composti</name>
    <dbReference type="NCBI Taxonomy" id="623281"/>
    <lineage>
        <taxon>Bacteria</taxon>
        <taxon>Pseudomonadati</taxon>
        <taxon>Bacteroidota</taxon>
        <taxon>Sphingobacteriia</taxon>
        <taxon>Sphingobacteriales</taxon>
        <taxon>Sphingobacteriaceae</taxon>
        <taxon>Parapedobacter</taxon>
    </lineage>
</organism>
<gene>
    <name evidence="2" type="ORF">SAMN05421747_10983</name>
</gene>
<keyword evidence="1" id="KW-1133">Transmembrane helix</keyword>
<reference evidence="2 3" key="1">
    <citation type="submission" date="2016-10" db="EMBL/GenBank/DDBJ databases">
        <authorList>
            <person name="de Groot N.N."/>
        </authorList>
    </citation>
    <scope>NUCLEOTIDE SEQUENCE [LARGE SCALE GENOMIC DNA]</scope>
    <source>
        <strain evidence="2 3">DSM 22900</strain>
    </source>
</reference>
<dbReference type="EMBL" id="FOLL01000009">
    <property type="protein sequence ID" value="SFC35915.1"/>
    <property type="molecule type" value="Genomic_DNA"/>
</dbReference>
<protein>
    <submittedName>
        <fullName evidence="2">Uncharacterized protein</fullName>
    </submittedName>
</protein>
<name>A0A1I1IIA3_9SPHI</name>
<evidence type="ECO:0000313" key="2">
    <source>
        <dbReference type="EMBL" id="SFC35915.1"/>
    </source>
</evidence>
<keyword evidence="1" id="KW-0472">Membrane</keyword>
<dbReference type="Proteomes" id="UP000199577">
    <property type="component" value="Unassembled WGS sequence"/>
</dbReference>
<keyword evidence="1" id="KW-0812">Transmembrane</keyword>